<comment type="caution">
    <text evidence="2">The sequence shown here is derived from an EMBL/GenBank/DDBJ whole genome shotgun (WGS) entry which is preliminary data.</text>
</comment>
<dbReference type="Proteomes" id="UP001589667">
    <property type="component" value="Unassembled WGS sequence"/>
</dbReference>
<name>A0ABV5SL70_9MICO</name>
<evidence type="ECO:0000313" key="3">
    <source>
        <dbReference type="Proteomes" id="UP001589667"/>
    </source>
</evidence>
<organism evidence="2 3">
    <name type="scientific">Agromyces lapidis</name>
    <dbReference type="NCBI Taxonomy" id="279574"/>
    <lineage>
        <taxon>Bacteria</taxon>
        <taxon>Bacillati</taxon>
        <taxon>Actinomycetota</taxon>
        <taxon>Actinomycetes</taxon>
        <taxon>Micrococcales</taxon>
        <taxon>Microbacteriaceae</taxon>
        <taxon>Agromyces</taxon>
    </lineage>
</organism>
<keyword evidence="1" id="KW-0812">Transmembrane</keyword>
<evidence type="ECO:0000256" key="1">
    <source>
        <dbReference type="SAM" id="Phobius"/>
    </source>
</evidence>
<keyword evidence="1" id="KW-0472">Membrane</keyword>
<evidence type="ECO:0000313" key="2">
    <source>
        <dbReference type="EMBL" id="MFB9641078.1"/>
    </source>
</evidence>
<accession>A0ABV5SL70</accession>
<dbReference type="EMBL" id="JBHMBL010000001">
    <property type="protein sequence ID" value="MFB9641078.1"/>
    <property type="molecule type" value="Genomic_DNA"/>
</dbReference>
<evidence type="ECO:0008006" key="4">
    <source>
        <dbReference type="Google" id="ProtNLM"/>
    </source>
</evidence>
<protein>
    <recommendedName>
        <fullName evidence="4">LPXTG cell wall anchor domain-containing protein</fullName>
    </recommendedName>
</protein>
<keyword evidence="3" id="KW-1185">Reference proteome</keyword>
<gene>
    <name evidence="2" type="ORF">ACFFQV_02130</name>
</gene>
<proteinExistence type="predicted"/>
<reference evidence="2 3" key="1">
    <citation type="submission" date="2024-09" db="EMBL/GenBank/DDBJ databases">
        <authorList>
            <person name="Sun Q."/>
            <person name="Mori K."/>
        </authorList>
    </citation>
    <scope>NUCLEOTIDE SEQUENCE [LARGE SCALE GENOMIC DNA]</scope>
    <source>
        <strain evidence="2 3">JCM 14321</strain>
    </source>
</reference>
<dbReference type="RefSeq" id="WP_157423531.1">
    <property type="nucleotide sequence ID" value="NZ_BAAANI010000008.1"/>
</dbReference>
<sequence length="67" mass="7020">MNWLIVIVGALLTVIGGIWLLQGIGLLPGSVMTGATMWIIIGALVAAVGLGLIGWGLARQRRRGTRP</sequence>
<feature type="transmembrane region" description="Helical" evidence="1">
    <location>
        <begin position="39"/>
        <end position="58"/>
    </location>
</feature>
<keyword evidence="1" id="KW-1133">Transmembrane helix</keyword>